<accession>F3QJG6</accession>
<evidence type="ECO:0000256" key="1">
    <source>
        <dbReference type="SAM" id="Phobius"/>
    </source>
</evidence>
<dbReference type="EMBL" id="AFBP01000022">
    <property type="protein sequence ID" value="EGG55814.1"/>
    <property type="molecule type" value="Genomic_DNA"/>
</dbReference>
<sequence length="133" mass="14848">MSFDFNLSVPENAKGKKKTSRICEVSGINLVPGNSTTLSIIFNQITLTVPLDFRYMDVKRKFLRVLTEIFGCCIKAERANLFATAALLLVKIFALGHFSLLSDVERRNRTMVTHHTSPNFASSALAILNPILF</sequence>
<gene>
    <name evidence="2" type="ORF">HMPREF9439_01067</name>
</gene>
<keyword evidence="1" id="KW-1133">Transmembrane helix</keyword>
<proteinExistence type="predicted"/>
<feature type="transmembrane region" description="Helical" evidence="1">
    <location>
        <begin position="81"/>
        <end position="101"/>
    </location>
</feature>
<dbReference type="AlphaFoldDB" id="F3QJG6"/>
<name>F3QJG6_9BURK</name>
<evidence type="ECO:0000313" key="3">
    <source>
        <dbReference type="Proteomes" id="UP000005156"/>
    </source>
</evidence>
<organism evidence="2 3">
    <name type="scientific">Parasutterella excrementihominis YIT 11859</name>
    <dbReference type="NCBI Taxonomy" id="762966"/>
    <lineage>
        <taxon>Bacteria</taxon>
        <taxon>Pseudomonadati</taxon>
        <taxon>Pseudomonadota</taxon>
        <taxon>Betaproteobacteria</taxon>
        <taxon>Burkholderiales</taxon>
        <taxon>Sutterellaceae</taxon>
        <taxon>Parasutterella</taxon>
    </lineage>
</organism>
<keyword evidence="1" id="KW-0812">Transmembrane</keyword>
<evidence type="ECO:0000313" key="2">
    <source>
        <dbReference type="EMBL" id="EGG55814.1"/>
    </source>
</evidence>
<reference evidence="2 3" key="1">
    <citation type="submission" date="2011-02" db="EMBL/GenBank/DDBJ databases">
        <authorList>
            <person name="Weinstock G."/>
            <person name="Sodergren E."/>
            <person name="Clifton S."/>
            <person name="Fulton L."/>
            <person name="Fulton B."/>
            <person name="Courtney L."/>
            <person name="Fronick C."/>
            <person name="Harrison M."/>
            <person name="Strong C."/>
            <person name="Farmer C."/>
            <person name="Delahaunty K."/>
            <person name="Markovic C."/>
            <person name="Hall O."/>
            <person name="Minx P."/>
            <person name="Tomlinson C."/>
            <person name="Mitreva M."/>
            <person name="Hou S."/>
            <person name="Chen J."/>
            <person name="Wollam A."/>
            <person name="Pepin K.H."/>
            <person name="Johnson M."/>
            <person name="Bhonagiri V."/>
            <person name="Zhang X."/>
            <person name="Suruliraj S."/>
            <person name="Warren W."/>
            <person name="Chinwalla A."/>
            <person name="Mardis E.R."/>
            <person name="Wilson R.K."/>
        </authorList>
    </citation>
    <scope>NUCLEOTIDE SEQUENCE [LARGE SCALE GENOMIC DNA]</scope>
    <source>
        <strain evidence="2 3">YIT 11859</strain>
    </source>
</reference>
<keyword evidence="1" id="KW-0472">Membrane</keyword>
<dbReference type="HOGENOM" id="CLU_1904721_0_0_4"/>
<protein>
    <submittedName>
        <fullName evidence="2">Conserved domain protein</fullName>
    </submittedName>
</protein>
<keyword evidence="3" id="KW-1185">Reference proteome</keyword>
<comment type="caution">
    <text evidence="2">The sequence shown here is derived from an EMBL/GenBank/DDBJ whole genome shotgun (WGS) entry which is preliminary data.</text>
</comment>
<dbReference type="Proteomes" id="UP000005156">
    <property type="component" value="Unassembled WGS sequence"/>
</dbReference>